<evidence type="ECO:0000313" key="1">
    <source>
        <dbReference type="EMBL" id="KAK5636020.1"/>
    </source>
</evidence>
<keyword evidence="2" id="KW-1185">Reference proteome</keyword>
<accession>A0AAN7Z3Y8</accession>
<dbReference type="AlphaFoldDB" id="A0AAN7Z3Y8"/>
<protein>
    <submittedName>
        <fullName evidence="1">Uncharacterized protein</fullName>
    </submittedName>
</protein>
<sequence>MQQQQSARVFTRGIARVSNSDAGAGAPGIDVDDDVGSLAQGFVTQVVVPACGRAVVLRMKSAGRRITVRREDCMIRA</sequence>
<gene>
    <name evidence="1" type="ORF">RRF57_011732</name>
</gene>
<dbReference type="Proteomes" id="UP001305414">
    <property type="component" value="Unassembled WGS sequence"/>
</dbReference>
<name>A0AAN7Z3Y8_9PEZI</name>
<proteinExistence type="predicted"/>
<dbReference type="EMBL" id="JAWHQM010000061">
    <property type="protein sequence ID" value="KAK5636020.1"/>
    <property type="molecule type" value="Genomic_DNA"/>
</dbReference>
<evidence type="ECO:0000313" key="2">
    <source>
        <dbReference type="Proteomes" id="UP001305414"/>
    </source>
</evidence>
<organism evidence="1 2">
    <name type="scientific">Xylaria bambusicola</name>
    <dbReference type="NCBI Taxonomy" id="326684"/>
    <lineage>
        <taxon>Eukaryota</taxon>
        <taxon>Fungi</taxon>
        <taxon>Dikarya</taxon>
        <taxon>Ascomycota</taxon>
        <taxon>Pezizomycotina</taxon>
        <taxon>Sordariomycetes</taxon>
        <taxon>Xylariomycetidae</taxon>
        <taxon>Xylariales</taxon>
        <taxon>Xylariaceae</taxon>
        <taxon>Xylaria</taxon>
    </lineage>
</organism>
<comment type="caution">
    <text evidence="1">The sequence shown here is derived from an EMBL/GenBank/DDBJ whole genome shotgun (WGS) entry which is preliminary data.</text>
</comment>
<reference evidence="1 2" key="1">
    <citation type="submission" date="2023-10" db="EMBL/GenBank/DDBJ databases">
        <title>Draft genome sequence of Xylaria bambusicola isolate GMP-LS, the root and basal stem rot pathogen of sugarcane in Indonesia.</title>
        <authorList>
            <person name="Selvaraj P."/>
            <person name="Muralishankar V."/>
            <person name="Muruganantham S."/>
            <person name="Sp S."/>
            <person name="Haryani S."/>
            <person name="Lau K.J.X."/>
            <person name="Naqvi N.I."/>
        </authorList>
    </citation>
    <scope>NUCLEOTIDE SEQUENCE [LARGE SCALE GENOMIC DNA]</scope>
    <source>
        <strain evidence="1">GMP-LS</strain>
    </source>
</reference>